<sequence length="15" mass="1716">MELFVRGKGTNITIH</sequence>
<dbReference type="EMBL" id="GL380086">
    <property type="protein sequence ID" value="EGT46023.1"/>
    <property type="molecule type" value="Genomic_DNA"/>
</dbReference>
<evidence type="ECO:0000313" key="1">
    <source>
        <dbReference type="EMBL" id="EGT46023.1"/>
    </source>
</evidence>
<proteinExistence type="predicted"/>
<dbReference type="Proteomes" id="UP000008068">
    <property type="component" value="Unassembled WGS sequence"/>
</dbReference>
<dbReference type="InParanoid" id="G0P5Q0"/>
<reference evidence="2" key="1">
    <citation type="submission" date="2011-07" db="EMBL/GenBank/DDBJ databases">
        <authorList>
            <consortium name="Caenorhabditis brenneri Sequencing and Analysis Consortium"/>
            <person name="Wilson R.K."/>
        </authorList>
    </citation>
    <scope>NUCLEOTIDE SEQUENCE [LARGE SCALE GENOMIC DNA]</scope>
    <source>
        <strain evidence="2">PB2801</strain>
    </source>
</reference>
<name>G0P5Q0_CAEBE</name>
<protein>
    <submittedName>
        <fullName evidence="1">Uncharacterized protein</fullName>
    </submittedName>
</protein>
<keyword evidence="2" id="KW-1185">Reference proteome</keyword>
<gene>
    <name evidence="1" type="ORF">CAEBREN_20288</name>
</gene>
<evidence type="ECO:0000313" key="2">
    <source>
        <dbReference type="Proteomes" id="UP000008068"/>
    </source>
</evidence>
<organism evidence="2">
    <name type="scientific">Caenorhabditis brenneri</name>
    <name type="common">Nematode worm</name>
    <dbReference type="NCBI Taxonomy" id="135651"/>
    <lineage>
        <taxon>Eukaryota</taxon>
        <taxon>Metazoa</taxon>
        <taxon>Ecdysozoa</taxon>
        <taxon>Nematoda</taxon>
        <taxon>Chromadorea</taxon>
        <taxon>Rhabditida</taxon>
        <taxon>Rhabditina</taxon>
        <taxon>Rhabditomorpha</taxon>
        <taxon>Rhabditoidea</taxon>
        <taxon>Rhabditidae</taxon>
        <taxon>Peloderinae</taxon>
        <taxon>Caenorhabditis</taxon>
    </lineage>
</organism>
<accession>G0P5Q0</accession>